<accession>L8PAG5</accession>
<evidence type="ECO:0000313" key="3">
    <source>
        <dbReference type="Proteomes" id="UP000011205"/>
    </source>
</evidence>
<protein>
    <submittedName>
        <fullName evidence="2">Uncharacterized protein</fullName>
    </submittedName>
</protein>
<proteinExistence type="predicted"/>
<reference evidence="2 3" key="1">
    <citation type="journal article" date="2013" name="Genome Announc.">
        <title>Draft Genome Sequence of Streptomyces viridochromogenes Strain Tu57, Producer of Avilamycin.</title>
        <authorList>
            <person name="Gruning B.A."/>
            <person name="Erxleben A."/>
            <person name="Hahnlein A."/>
            <person name="Gunther S."/>
        </authorList>
    </citation>
    <scope>NUCLEOTIDE SEQUENCE [LARGE SCALE GENOMIC DNA]</scope>
    <source>
        <strain evidence="2 3">Tue57</strain>
    </source>
</reference>
<organism evidence="2 3">
    <name type="scientific">Streptomyces viridochromogenes Tue57</name>
    <dbReference type="NCBI Taxonomy" id="1160705"/>
    <lineage>
        <taxon>Bacteria</taxon>
        <taxon>Bacillati</taxon>
        <taxon>Actinomycetota</taxon>
        <taxon>Actinomycetes</taxon>
        <taxon>Kitasatosporales</taxon>
        <taxon>Streptomycetaceae</taxon>
        <taxon>Streptomyces</taxon>
    </lineage>
</organism>
<comment type="caution">
    <text evidence="2">The sequence shown here is derived from an EMBL/GenBank/DDBJ whole genome shotgun (WGS) entry which is preliminary data.</text>
</comment>
<evidence type="ECO:0000313" key="2">
    <source>
        <dbReference type="EMBL" id="ELS53138.1"/>
    </source>
</evidence>
<dbReference type="Proteomes" id="UP000011205">
    <property type="component" value="Unassembled WGS sequence"/>
</dbReference>
<feature type="compositionally biased region" description="Low complexity" evidence="1">
    <location>
        <begin position="1"/>
        <end position="14"/>
    </location>
</feature>
<sequence>MGPGAPVRRPGAGAFTVREDVRPIPAKNPETGRRPAP</sequence>
<gene>
    <name evidence="2" type="ORF">STVIR_5899</name>
</gene>
<dbReference type="EMBL" id="AMLP01000180">
    <property type="protein sequence ID" value="ELS53138.1"/>
    <property type="molecule type" value="Genomic_DNA"/>
</dbReference>
<evidence type="ECO:0000256" key="1">
    <source>
        <dbReference type="SAM" id="MobiDB-lite"/>
    </source>
</evidence>
<feature type="region of interest" description="Disordered" evidence="1">
    <location>
        <begin position="1"/>
        <end position="37"/>
    </location>
</feature>
<dbReference type="AlphaFoldDB" id="L8PAG5"/>
<name>L8PAG5_STRVR</name>